<keyword evidence="2" id="KW-1185">Reference proteome</keyword>
<organism evidence="1 2">
    <name type="scientific">Blastochloris tepida</name>
    <dbReference type="NCBI Taxonomy" id="2233851"/>
    <lineage>
        <taxon>Bacteria</taxon>
        <taxon>Pseudomonadati</taxon>
        <taxon>Pseudomonadota</taxon>
        <taxon>Alphaproteobacteria</taxon>
        <taxon>Hyphomicrobiales</taxon>
        <taxon>Blastochloridaceae</taxon>
        <taxon>Blastochloris</taxon>
    </lineage>
</organism>
<evidence type="ECO:0000313" key="1">
    <source>
        <dbReference type="EMBL" id="BBF94075.1"/>
    </source>
</evidence>
<protein>
    <submittedName>
        <fullName evidence="1">Uncharacterized protein</fullName>
    </submittedName>
</protein>
<name>A0A348G3E2_9HYPH</name>
<proteinExistence type="predicted"/>
<dbReference type="Proteomes" id="UP000266934">
    <property type="component" value="Chromosome"/>
</dbReference>
<evidence type="ECO:0000313" key="2">
    <source>
        <dbReference type="Proteomes" id="UP000266934"/>
    </source>
</evidence>
<dbReference type="AlphaFoldDB" id="A0A348G3E2"/>
<dbReference type="EMBL" id="AP018907">
    <property type="protein sequence ID" value="BBF94075.1"/>
    <property type="molecule type" value="Genomic_DNA"/>
</dbReference>
<dbReference type="KEGG" id="blag:BLTE_27600"/>
<gene>
    <name evidence="1" type="ORF">BLTE_27600</name>
</gene>
<accession>A0A348G3E2</accession>
<reference evidence="1 2" key="1">
    <citation type="submission" date="2018-08" db="EMBL/GenBank/DDBJ databases">
        <title>Complete genome sequencing of Blastochloris tepida GI.</title>
        <authorList>
            <person name="Tsukatani Y."/>
            <person name="Mori H."/>
        </authorList>
    </citation>
    <scope>NUCLEOTIDE SEQUENCE [LARGE SCALE GENOMIC DNA]</scope>
    <source>
        <strain evidence="1 2">GI</strain>
    </source>
</reference>
<sequence>MGERGMGTVLRFPVERLSPPAPNSARACDTNAGAAGAEVVILPAVRVERLGEAGGPAPCMPAADCRPSSQAGVWGQTRP</sequence>